<dbReference type="InterPro" id="IPR009734">
    <property type="entry name" value="Myoviridae_GpU"/>
</dbReference>
<dbReference type="OrthoDB" id="9779267at2"/>
<dbReference type="RefSeq" id="WP_144279074.1">
    <property type="nucleotide sequence ID" value="NZ_CP041730.1"/>
</dbReference>
<gene>
    <name evidence="1" type="ORF">FNU76_15750</name>
    <name evidence="2" type="ORF">FNU76_23925</name>
</gene>
<name>A0A516SHQ7_9NEIS</name>
<protein>
    <submittedName>
        <fullName evidence="1">Phage tail protein</fullName>
    </submittedName>
</protein>
<sequence length="138" mass="15515">MMSLGMFVFELITLPFQEMQQDIGWRFPTASRIGKRPARQFLGPDDETITLSGVLFPEELTGGERELALVRAMADEGKAYPLIAGTGDIYGVFVIEALKVTRQLFYVDGSARRLEFTLSLKREDDEQVDQLGQVYAAF</sequence>
<dbReference type="KEGG" id="cari:FNU76_15750"/>
<accession>A0A516SHQ7</accession>
<dbReference type="Proteomes" id="UP000317550">
    <property type="component" value="Chromosome"/>
</dbReference>
<evidence type="ECO:0000313" key="1">
    <source>
        <dbReference type="EMBL" id="QDQ27686.1"/>
    </source>
</evidence>
<dbReference type="Pfam" id="PF06995">
    <property type="entry name" value="Phage_P2_GpU"/>
    <property type="match status" value="1"/>
</dbReference>
<dbReference type="PIRSF" id="PIRSF029208">
    <property type="entry name" value="Phage_tail_GPU"/>
    <property type="match status" value="1"/>
</dbReference>
<dbReference type="InterPro" id="IPR016912">
    <property type="entry name" value="Phage_P2_GpU"/>
</dbReference>
<evidence type="ECO:0000313" key="3">
    <source>
        <dbReference type="Proteomes" id="UP000317550"/>
    </source>
</evidence>
<evidence type="ECO:0000313" key="2">
    <source>
        <dbReference type="EMBL" id="QDQ29153.1"/>
    </source>
</evidence>
<organism evidence="1 3">
    <name type="scientific">Chitinimonas arctica</name>
    <dbReference type="NCBI Taxonomy" id="2594795"/>
    <lineage>
        <taxon>Bacteria</taxon>
        <taxon>Pseudomonadati</taxon>
        <taxon>Pseudomonadota</taxon>
        <taxon>Betaproteobacteria</taxon>
        <taxon>Neisseriales</taxon>
        <taxon>Chitinibacteraceae</taxon>
        <taxon>Chitinimonas</taxon>
    </lineage>
</organism>
<reference evidence="3" key="1">
    <citation type="submission" date="2019-07" db="EMBL/GenBank/DDBJ databases">
        <title>Chitinimonas sp. nov., isolated from Ny-Alesund, arctica soil.</title>
        <authorList>
            <person name="Xu Q."/>
            <person name="Peng F."/>
        </authorList>
    </citation>
    <scope>NUCLEOTIDE SEQUENCE [LARGE SCALE GENOMIC DNA]</scope>
    <source>
        <strain evidence="3">R3-44</strain>
    </source>
</reference>
<proteinExistence type="predicted"/>
<keyword evidence="3" id="KW-1185">Reference proteome</keyword>
<dbReference type="EMBL" id="CP041730">
    <property type="protein sequence ID" value="QDQ27686.1"/>
    <property type="molecule type" value="Genomic_DNA"/>
</dbReference>
<dbReference type="AlphaFoldDB" id="A0A516SHQ7"/>
<reference evidence="1" key="2">
    <citation type="journal article" date="2020" name="Int. J. Syst. Evol. Microbiol.">
        <title>Chitinimonas arctica sp. nov., isolated from Arctic tundra soil.</title>
        <authorList>
            <person name="Xu Q."/>
            <person name="Jiang F."/>
            <person name="Da X."/>
            <person name="Zhang Y."/>
            <person name="Geng Y."/>
            <person name="Qin K."/>
            <person name="Liu J."/>
            <person name="Peng F."/>
        </authorList>
    </citation>
    <scope>NUCLEOTIDE SEQUENCE</scope>
    <source>
        <strain evidence="1">R3-44</strain>
    </source>
</reference>
<dbReference type="EMBL" id="CP041730">
    <property type="protein sequence ID" value="QDQ29153.1"/>
    <property type="molecule type" value="Genomic_DNA"/>
</dbReference>
<dbReference type="KEGG" id="cari:FNU76_23925"/>